<organism evidence="1 2">
    <name type="scientific">Halanaerobacter jeridensis</name>
    <dbReference type="NCBI Taxonomy" id="706427"/>
    <lineage>
        <taxon>Bacteria</taxon>
        <taxon>Bacillati</taxon>
        <taxon>Bacillota</taxon>
        <taxon>Clostridia</taxon>
        <taxon>Halanaerobiales</taxon>
        <taxon>Halobacteroidaceae</taxon>
        <taxon>Halanaerobacter</taxon>
    </lineage>
</organism>
<dbReference type="PANTHER" id="PTHR45752:SF195">
    <property type="entry name" value="LEUCINE-RICH REPEAT (LRR) FAMILY PROTEIN-RELATED"/>
    <property type="match status" value="1"/>
</dbReference>
<dbReference type="RefSeq" id="WP_204703229.1">
    <property type="nucleotide sequence ID" value="NZ_JAFBDQ010000033.1"/>
</dbReference>
<evidence type="ECO:0000313" key="2">
    <source>
        <dbReference type="Proteomes" id="UP000774000"/>
    </source>
</evidence>
<gene>
    <name evidence="1" type="ORF">JOC47_003060</name>
</gene>
<dbReference type="InterPro" id="IPR001611">
    <property type="entry name" value="Leu-rich_rpt"/>
</dbReference>
<comment type="caution">
    <text evidence="1">The sequence shown here is derived from an EMBL/GenBank/DDBJ whole genome shotgun (WGS) entry which is preliminary data.</text>
</comment>
<dbReference type="InterPro" id="IPR032675">
    <property type="entry name" value="LRR_dom_sf"/>
</dbReference>
<accession>A0A938XVB1</accession>
<dbReference type="PANTHER" id="PTHR45752">
    <property type="entry name" value="LEUCINE-RICH REPEAT-CONTAINING"/>
    <property type="match status" value="1"/>
</dbReference>
<sequence length="985" mass="111847">MNKKTSKQTKEDIVFGTIKRKLNQIANINDLTKDYSVLVAITDNSGKINYYRTNYPYGNYDEEIAGDIPVEFEKCTVSIVEGTRKFETNGLRAAANKNELATKYQKFKIINVNNNRMEIKTTSEWSKHEYKVYNSAGNKAASGIVGENGKIELGLGSFNNGVYTVKIEPDIWKQNIFINKIDFDSLSVEPLKLAQKYAPILAYPDVEEYYPAPLGYLAPHEKDGIDEDSYPDVKNLEEEEFNIRSNRLKDKQVITSKLPYLGLGEYLANNGSEDFYIDFNYGQTHKSFLDDLSLLAKITGSLDSATIYYSFIKRDGKYYLNYHFFYPFDPKQGTSDKPDKAAHVYDRESMSLVFDDLNSEPESIVFGAHLDSQLMALFDEKLEREIVWENNDKVEEGGRVKIPWVEAFKYKYNNEQIHPIVSIAKGSHALYPVPGYYHCNVNPAGRGHSPIATNEVAGDSLMGNTLFKVNEKGMDNKWERVLFPKQYKDKMVTKENEDKVYQLKFLNLGQLTSSSENAPLLFSGAWVDVMYDPTHPFATNAKFPPFTEREKNISEWTSDAYSGRNGLSFMELIPDYSKELMKLLDVHVNINLDKVDIFKQPEKKLVKDRTVRLSEEFKDAAMYETTAGEKEVEIAKKLTPSKARTIKYLDASNSAIIEGLEGLQYFTELEKLNLGNWHNEDGNLLNTQGRLIKDWGGEAVNSNIINNLGPIANLITLKELNLSNTGIEDLNKLFDLEAPRGLDYYKPEYKGLLKFMPNHDVTEVDLNTKQESIAVDKVNALSNLISLEKLNLSLNKINDLSIIKKSINSGALKNLKELNLSDNKNQDGETTLTDITPLKSLTKLEDFQLLDLRANNLDLEEGSATMETINYLKNEGIRVLYDGQKIIPWSHIDTNFDTKWKERGVPVIFLTDFTFKATEKTSNQQLDQFLDNLVHGTDKADGIVKGDRLTVNDIALYGLTINAENKEDGAKLLAEQLSQDQRNMQ</sequence>
<evidence type="ECO:0000313" key="1">
    <source>
        <dbReference type="EMBL" id="MBM7558190.1"/>
    </source>
</evidence>
<reference evidence="1" key="1">
    <citation type="submission" date="2021-01" db="EMBL/GenBank/DDBJ databases">
        <title>Genomic Encyclopedia of Type Strains, Phase IV (KMG-IV): sequencing the most valuable type-strain genomes for metagenomic binning, comparative biology and taxonomic classification.</title>
        <authorList>
            <person name="Goeker M."/>
        </authorList>
    </citation>
    <scope>NUCLEOTIDE SEQUENCE</scope>
    <source>
        <strain evidence="1">DSM 23230</strain>
    </source>
</reference>
<dbReference type="Proteomes" id="UP000774000">
    <property type="component" value="Unassembled WGS sequence"/>
</dbReference>
<dbReference type="Gene3D" id="3.80.10.10">
    <property type="entry name" value="Ribonuclease Inhibitor"/>
    <property type="match status" value="1"/>
</dbReference>
<proteinExistence type="predicted"/>
<dbReference type="PROSITE" id="PS51450">
    <property type="entry name" value="LRR"/>
    <property type="match status" value="2"/>
</dbReference>
<dbReference type="SUPFAM" id="SSF52058">
    <property type="entry name" value="L domain-like"/>
    <property type="match status" value="1"/>
</dbReference>
<name>A0A938XVB1_9FIRM</name>
<dbReference type="EMBL" id="JAFBDQ010000033">
    <property type="protein sequence ID" value="MBM7558190.1"/>
    <property type="molecule type" value="Genomic_DNA"/>
</dbReference>
<keyword evidence="2" id="KW-1185">Reference proteome</keyword>
<protein>
    <recommendedName>
        <fullName evidence="3">Leucine rich repeat (LRR) protein</fullName>
    </recommendedName>
</protein>
<evidence type="ECO:0008006" key="3">
    <source>
        <dbReference type="Google" id="ProtNLM"/>
    </source>
</evidence>
<dbReference type="InterPro" id="IPR050715">
    <property type="entry name" value="LRR-SigEffector_domain"/>
</dbReference>
<dbReference type="AlphaFoldDB" id="A0A938XVB1"/>